<dbReference type="PANTHER" id="PTHR34847">
    <property type="entry name" value="NODULATION PROTEIN U"/>
    <property type="match status" value="1"/>
</dbReference>
<dbReference type="InterPro" id="IPR038152">
    <property type="entry name" value="Carbam_trans_C_sf"/>
</dbReference>
<evidence type="ECO:0000259" key="3">
    <source>
        <dbReference type="Pfam" id="PF16861"/>
    </source>
</evidence>
<dbReference type="OrthoDB" id="9780777at2"/>
<evidence type="ECO:0000256" key="1">
    <source>
        <dbReference type="ARBA" id="ARBA00006129"/>
    </source>
</evidence>
<dbReference type="EMBL" id="QWEH01000005">
    <property type="protein sequence ID" value="RHW32567.1"/>
    <property type="molecule type" value="Genomic_DNA"/>
</dbReference>
<evidence type="ECO:0008006" key="6">
    <source>
        <dbReference type="Google" id="ProtNLM"/>
    </source>
</evidence>
<protein>
    <recommendedName>
        <fullName evidence="6">Carbamoyltransferase</fullName>
    </recommendedName>
</protein>
<feature type="domain" description="Carbamoyltransferase" evidence="2">
    <location>
        <begin position="79"/>
        <end position="311"/>
    </location>
</feature>
<dbReference type="PANTHER" id="PTHR34847:SF1">
    <property type="entry name" value="NODULATION PROTEIN U"/>
    <property type="match status" value="1"/>
</dbReference>
<keyword evidence="5" id="KW-1185">Reference proteome</keyword>
<accession>A0A417YI36</accession>
<proteinExistence type="inferred from homology"/>
<dbReference type="AlphaFoldDB" id="A0A417YI36"/>
<evidence type="ECO:0000313" key="4">
    <source>
        <dbReference type="EMBL" id="RHW32567.1"/>
    </source>
</evidence>
<dbReference type="InterPro" id="IPR031730">
    <property type="entry name" value="Carbam_trans_C"/>
</dbReference>
<reference evidence="4 5" key="1">
    <citation type="journal article" date="2007" name="Int. J. Syst. Evol. Microbiol.">
        <title>Oceanobacillus profundus sp. nov., isolated from a deep-sea sediment core.</title>
        <authorList>
            <person name="Kim Y.G."/>
            <person name="Choi D.H."/>
            <person name="Hyun S."/>
            <person name="Cho B.C."/>
        </authorList>
    </citation>
    <scope>NUCLEOTIDE SEQUENCE [LARGE SCALE GENOMIC DNA]</scope>
    <source>
        <strain evidence="4 5">DSM 18246</strain>
    </source>
</reference>
<comment type="caution">
    <text evidence="4">The sequence shown here is derived from an EMBL/GenBank/DDBJ whole genome shotgun (WGS) entry which is preliminary data.</text>
</comment>
<dbReference type="CDD" id="cd24098">
    <property type="entry name" value="ASKHA_NBD_TobZ_N"/>
    <property type="match status" value="1"/>
</dbReference>
<dbReference type="GO" id="GO:0003824">
    <property type="term" value="F:catalytic activity"/>
    <property type="evidence" value="ECO:0007669"/>
    <property type="project" value="InterPro"/>
</dbReference>
<dbReference type="Gene3D" id="3.30.420.40">
    <property type="match status" value="1"/>
</dbReference>
<dbReference type="Gene3D" id="3.90.870.20">
    <property type="entry name" value="Carbamoyltransferase, C-terminal domain"/>
    <property type="match status" value="1"/>
</dbReference>
<dbReference type="Proteomes" id="UP000285456">
    <property type="component" value="Unassembled WGS sequence"/>
</dbReference>
<comment type="similarity">
    <text evidence="1">Belongs to the NodU/CmcH family.</text>
</comment>
<dbReference type="Pfam" id="PF02543">
    <property type="entry name" value="Carbam_trans_N"/>
    <property type="match status" value="2"/>
</dbReference>
<dbReference type="InterPro" id="IPR003696">
    <property type="entry name" value="Carbtransf_dom"/>
</dbReference>
<dbReference type="Pfam" id="PF16861">
    <property type="entry name" value="Carbam_trans_C"/>
    <property type="match status" value="1"/>
</dbReference>
<dbReference type="InterPro" id="IPR051338">
    <property type="entry name" value="NodU/CmcH_Carbamoyltrnsfr"/>
</dbReference>
<name>A0A417YI36_9BACI</name>
<dbReference type="SUPFAM" id="SSF53067">
    <property type="entry name" value="Actin-like ATPase domain"/>
    <property type="match status" value="1"/>
</dbReference>
<feature type="domain" description="Carbamoyltransferase" evidence="2">
    <location>
        <begin position="2"/>
        <end position="69"/>
    </location>
</feature>
<evidence type="ECO:0000313" key="5">
    <source>
        <dbReference type="Proteomes" id="UP000285456"/>
    </source>
</evidence>
<organism evidence="4 5">
    <name type="scientific">Oceanobacillus profundus</name>
    <dbReference type="NCBI Taxonomy" id="372463"/>
    <lineage>
        <taxon>Bacteria</taxon>
        <taxon>Bacillati</taxon>
        <taxon>Bacillota</taxon>
        <taxon>Bacilli</taxon>
        <taxon>Bacillales</taxon>
        <taxon>Bacillaceae</taxon>
        <taxon>Oceanobacillus</taxon>
    </lineage>
</organism>
<feature type="domain" description="Carbamoyltransferase C-terminal" evidence="3">
    <location>
        <begin position="364"/>
        <end position="530"/>
    </location>
</feature>
<gene>
    <name evidence="4" type="ORF">D1B32_09555</name>
</gene>
<dbReference type="RefSeq" id="WP_118889201.1">
    <property type="nucleotide sequence ID" value="NZ_PHUT01000005.1"/>
</dbReference>
<dbReference type="InterPro" id="IPR043129">
    <property type="entry name" value="ATPase_NBD"/>
</dbReference>
<sequence length="532" mass="60891">MKILGLGGSIHDFSACIVVDGEVAVAIEEERLSKVKGSYHDRSTFRCKAVDYCLKYLGINIDDIDIVIGNDIIESDYYVKFADKIKLMNHHLSHASASYYLSNFERSAILVVDGRGSYTDEKNRIRETISFYTSKNCQITLNKKVEGIESDDFEIVTNSLGMFLQYVTVGIGFHEMDDKKTMKLAAKGNDRFVQDFYQFYSISEGEFIQANEQLESLKRYIKQKLEDAHATKIRDQIKADLSYAIQYHLEIIVLEMCNYLYERTGEENLCLSGSIFENATLLSKIKQLSPFKRYFVSTFMGDAGTCLGSALYMYYQDNSKKLLTNRSYSPFLGRKYTQQDINTALGVYDAKYEHLDSYPEKRLAELLEQGNLIGIFNGRSEFGRAPLGSRCILGNPSFLLNKVRLNKIKNRKLESSFMAFILDENWLGIDNNNLSSPYFVNTCYLNSSEIPPPLNNGNWSTYFITTDQKVNSLIHNLVNEFYNLTALPMVINTPLKISGATLIETPLDALEFFYQSYLDYLYIDNYLITKNM</sequence>
<evidence type="ECO:0000259" key="2">
    <source>
        <dbReference type="Pfam" id="PF02543"/>
    </source>
</evidence>